<dbReference type="InterPro" id="IPR005184">
    <property type="entry name" value="DUF306_Meta_HslJ"/>
</dbReference>
<dbReference type="AlphaFoldDB" id="A0A2G6E921"/>
<keyword evidence="1" id="KW-0732">Signal</keyword>
<protein>
    <recommendedName>
        <fullName evidence="2">DUF306 domain-containing protein</fullName>
    </recommendedName>
</protein>
<dbReference type="PANTHER" id="PTHR35535:SF1">
    <property type="entry name" value="HEAT SHOCK PROTEIN HSLJ"/>
    <property type="match status" value="1"/>
</dbReference>
<name>A0A2G6E921_9BACT</name>
<dbReference type="InterPro" id="IPR053147">
    <property type="entry name" value="Hsp_HslJ-like"/>
</dbReference>
<dbReference type="PANTHER" id="PTHR35535">
    <property type="entry name" value="HEAT SHOCK PROTEIN HSLJ"/>
    <property type="match status" value="1"/>
</dbReference>
<accession>A0A2G6E921</accession>
<evidence type="ECO:0000256" key="1">
    <source>
        <dbReference type="SAM" id="SignalP"/>
    </source>
</evidence>
<comment type="caution">
    <text evidence="3">The sequence shown here is derived from an EMBL/GenBank/DDBJ whole genome shotgun (WGS) entry which is preliminary data.</text>
</comment>
<dbReference type="Gene3D" id="2.40.128.270">
    <property type="match status" value="1"/>
</dbReference>
<dbReference type="InterPro" id="IPR038670">
    <property type="entry name" value="HslJ-like_sf"/>
</dbReference>
<feature type="chain" id="PRO_5013828660" description="DUF306 domain-containing protein" evidence="1">
    <location>
        <begin position="23"/>
        <end position="289"/>
    </location>
</feature>
<evidence type="ECO:0000259" key="2">
    <source>
        <dbReference type="Pfam" id="PF03724"/>
    </source>
</evidence>
<dbReference type="Proteomes" id="UP000229740">
    <property type="component" value="Unassembled WGS sequence"/>
</dbReference>
<proteinExistence type="predicted"/>
<organism evidence="3 4">
    <name type="scientific">candidate division KSB3 bacterium</name>
    <dbReference type="NCBI Taxonomy" id="2044937"/>
    <lineage>
        <taxon>Bacteria</taxon>
        <taxon>candidate division KSB3</taxon>
    </lineage>
</organism>
<reference evidence="3 4" key="1">
    <citation type="submission" date="2017-10" db="EMBL/GenBank/DDBJ databases">
        <title>Novel microbial diversity and functional potential in the marine mammal oral microbiome.</title>
        <authorList>
            <person name="Dudek N.K."/>
            <person name="Sun C.L."/>
            <person name="Burstein D."/>
            <person name="Kantor R.S."/>
            <person name="Aliaga Goltsman D.S."/>
            <person name="Bik E.M."/>
            <person name="Thomas B.C."/>
            <person name="Banfield J.F."/>
            <person name="Relman D.A."/>
        </authorList>
    </citation>
    <scope>NUCLEOTIDE SEQUENCE [LARGE SCALE GENOMIC DNA]</scope>
    <source>
        <strain evidence="3">DOLZORAL124_49_17</strain>
    </source>
</reference>
<evidence type="ECO:0000313" key="4">
    <source>
        <dbReference type="Proteomes" id="UP000229740"/>
    </source>
</evidence>
<dbReference type="EMBL" id="PDPS01000023">
    <property type="protein sequence ID" value="PID58261.1"/>
    <property type="molecule type" value="Genomic_DNA"/>
</dbReference>
<evidence type="ECO:0000313" key="3">
    <source>
        <dbReference type="EMBL" id="PID58261.1"/>
    </source>
</evidence>
<gene>
    <name evidence="3" type="ORF">CSB45_04120</name>
</gene>
<feature type="signal peptide" evidence="1">
    <location>
        <begin position="1"/>
        <end position="22"/>
    </location>
</feature>
<feature type="domain" description="DUF306" evidence="2">
    <location>
        <begin position="168"/>
        <end position="268"/>
    </location>
</feature>
<dbReference type="Pfam" id="PF03724">
    <property type="entry name" value="META"/>
    <property type="match status" value="1"/>
</dbReference>
<sequence>MRKIVLLSVLLSCLVPFFPAHAFSPDALKNAVYHGIFDKPVSLHDGRYEGEPIVKDSPSRPIVSLVDALMAFGDLNDDGQDDAAVVLLKEFGETATLSYVAVMLNKEQVPVNFTTLFLGKQINIKSIAIDNEHVLIDLLEDGKIFRNVYQFGLRESASEERGPLSISSLKGVEWHLTRLDPVRDLVKGTEINVHFDDGKISGKSGCNRYSAALTAHGAGRLKVGPPVSTRKACPPAIMKQEQRFLADLQTVTAFSISNGKLLLKHQNGSLIFQARPVTPKNEGNSALKE</sequence>